<dbReference type="Proteomes" id="UP000198816">
    <property type="component" value="Unassembled WGS sequence"/>
</dbReference>
<dbReference type="GO" id="GO:0003677">
    <property type="term" value="F:DNA binding"/>
    <property type="evidence" value="ECO:0007669"/>
    <property type="project" value="InterPro"/>
</dbReference>
<dbReference type="EMBL" id="FNNZ01000016">
    <property type="protein sequence ID" value="SDX17446.1"/>
    <property type="molecule type" value="Genomic_DNA"/>
</dbReference>
<gene>
    <name evidence="3" type="ORF">SAMN05421783_11616</name>
</gene>
<dbReference type="Pfam" id="PF01548">
    <property type="entry name" value="DEDD_Tnp_IS110"/>
    <property type="match status" value="1"/>
</dbReference>
<evidence type="ECO:0000259" key="1">
    <source>
        <dbReference type="Pfam" id="PF01548"/>
    </source>
</evidence>
<sequence>MLVPPKLHVAVDIGCRRHSVAIGLSSGERLEEFDIEHRPEGFADFFRRIERHHRRYPGSVPTVAMEGYNGHARPLDTLIGERGWRLLNVNNLKLARFKQMFPAAAKSDRIDTRRMLDLLQLGEHMPQARRALQEVHAPTPENAELKRLTRRRRALVDEKSRGLARMQGDLRAVCPGLLDITGDAENLWFLNLLTHGDDLEKLARLREQTLRGIPAIGAKYAATIRQWQQHARFSHEAPYAGPMIVEDARRILALKASINALERRCKALAEASDIARLIDTVPGFALVCSAELAGEIGTLDRFAGEASLAVYLGMANLDNSSGERAGARAPGQVNKRAKAAMMTGVDRHRKQVPESQRYYEKKRAEGKTHNQAIRALGRHLCRVLYRMLKHGQAYRVRAPADACTDAEQRFAA</sequence>
<accession>A0A1H2ZJ53</accession>
<name>A0A1H2ZJ53_THIRO</name>
<keyword evidence="4" id="KW-1185">Reference proteome</keyword>
<dbReference type="GO" id="GO:0006313">
    <property type="term" value="P:DNA transposition"/>
    <property type="evidence" value="ECO:0007669"/>
    <property type="project" value="InterPro"/>
</dbReference>
<organism evidence="3 4">
    <name type="scientific">Thiocapsa roseopersicina</name>
    <dbReference type="NCBI Taxonomy" id="1058"/>
    <lineage>
        <taxon>Bacteria</taxon>
        <taxon>Pseudomonadati</taxon>
        <taxon>Pseudomonadota</taxon>
        <taxon>Gammaproteobacteria</taxon>
        <taxon>Chromatiales</taxon>
        <taxon>Chromatiaceae</taxon>
        <taxon>Thiocapsa</taxon>
    </lineage>
</organism>
<dbReference type="GO" id="GO:0004803">
    <property type="term" value="F:transposase activity"/>
    <property type="evidence" value="ECO:0007669"/>
    <property type="project" value="InterPro"/>
</dbReference>
<dbReference type="InterPro" id="IPR047650">
    <property type="entry name" value="Transpos_IS110"/>
</dbReference>
<dbReference type="PANTHER" id="PTHR33055">
    <property type="entry name" value="TRANSPOSASE FOR INSERTION SEQUENCE ELEMENT IS1111A"/>
    <property type="match status" value="1"/>
</dbReference>
<proteinExistence type="predicted"/>
<evidence type="ECO:0000313" key="4">
    <source>
        <dbReference type="Proteomes" id="UP000198816"/>
    </source>
</evidence>
<dbReference type="STRING" id="1058.SAMN05421783_11616"/>
<dbReference type="InterPro" id="IPR002525">
    <property type="entry name" value="Transp_IS110-like_N"/>
</dbReference>
<evidence type="ECO:0000259" key="2">
    <source>
        <dbReference type="Pfam" id="PF02371"/>
    </source>
</evidence>
<feature type="domain" description="Transposase IS110-like N-terminal" evidence="1">
    <location>
        <begin position="9"/>
        <end position="175"/>
    </location>
</feature>
<evidence type="ECO:0000313" key="3">
    <source>
        <dbReference type="EMBL" id="SDX17446.1"/>
    </source>
</evidence>
<dbReference type="OrthoDB" id="6637920at2"/>
<dbReference type="Pfam" id="PF02371">
    <property type="entry name" value="Transposase_20"/>
    <property type="match status" value="1"/>
</dbReference>
<dbReference type="PANTHER" id="PTHR33055:SF3">
    <property type="entry name" value="PUTATIVE TRANSPOSASE FOR IS117-RELATED"/>
    <property type="match status" value="1"/>
</dbReference>
<dbReference type="InterPro" id="IPR003346">
    <property type="entry name" value="Transposase_20"/>
</dbReference>
<dbReference type="NCBIfam" id="NF033542">
    <property type="entry name" value="transpos_IS110"/>
    <property type="match status" value="1"/>
</dbReference>
<reference evidence="4" key="1">
    <citation type="submission" date="2016-10" db="EMBL/GenBank/DDBJ databases">
        <authorList>
            <person name="Varghese N."/>
            <person name="Submissions S."/>
        </authorList>
    </citation>
    <scope>NUCLEOTIDE SEQUENCE [LARGE SCALE GENOMIC DNA]</scope>
    <source>
        <strain evidence="4">DSM 217</strain>
    </source>
</reference>
<dbReference type="AlphaFoldDB" id="A0A1H2ZJ53"/>
<feature type="domain" description="Transposase IS116/IS110/IS902 C-terminal" evidence="2">
    <location>
        <begin position="276"/>
        <end position="360"/>
    </location>
</feature>
<protein>
    <submittedName>
        <fullName evidence="3">Transposase IS116/IS110/IS902 family protein</fullName>
    </submittedName>
</protein>